<proteinExistence type="evidence at transcript level"/>
<reference evidence="2" key="1">
    <citation type="journal article" date="2011" name="Mycologia">
        <title>Fungal and algal gene expression in early developmental stages of lichen-symbiosis.</title>
        <authorList>
            <person name="Joneson S."/>
            <person name="Armaleo D."/>
            <person name="Lutzoni F."/>
        </authorList>
    </citation>
    <scope>NUCLEOTIDE SEQUENCE</scope>
    <source>
        <strain evidence="2">DA2</strain>
    </source>
</reference>
<feature type="signal peptide" evidence="1">
    <location>
        <begin position="1"/>
        <end position="17"/>
    </location>
</feature>
<organism evidence="2">
    <name type="scientific">Asterochloris sp. DA2</name>
    <dbReference type="NCBI Taxonomy" id="909298"/>
    <lineage>
        <taxon>Eukaryota</taxon>
        <taxon>Viridiplantae</taxon>
        <taxon>Chlorophyta</taxon>
        <taxon>core chlorophytes</taxon>
        <taxon>Trebouxiophyceae</taxon>
        <taxon>Trebouxiales</taxon>
        <taxon>Trebouxiaceae</taxon>
        <taxon>Asterochloris</taxon>
    </lineage>
</organism>
<dbReference type="AlphaFoldDB" id="F4ZBU1"/>
<evidence type="ECO:0000256" key="1">
    <source>
        <dbReference type="SAM" id="SignalP"/>
    </source>
</evidence>
<protein>
    <recommendedName>
        <fullName evidence="3">Secreted protein</fullName>
    </recommendedName>
</protein>
<evidence type="ECO:0008006" key="3">
    <source>
        <dbReference type="Google" id="ProtNLM"/>
    </source>
</evidence>
<name>F4ZBU1_9CHLO</name>
<keyword evidence="1" id="KW-0732">Signal</keyword>
<feature type="non-terminal residue" evidence="2">
    <location>
        <position position="1"/>
    </location>
</feature>
<sequence>RGSFGLHFLILYVPLLADVGSPALLQCCSGLQPHTNTQLLPAGLQHCAALCDRVVPGAPICFSSHSHRRSSEVYR</sequence>
<accession>F4ZBU1</accession>
<evidence type="ECO:0000313" key="2">
    <source>
        <dbReference type="EMBL" id="ADP36951.1"/>
    </source>
</evidence>
<feature type="chain" id="PRO_5003320476" description="Secreted protein" evidence="1">
    <location>
        <begin position="18"/>
        <end position="75"/>
    </location>
</feature>
<dbReference type="EMBL" id="HM355457">
    <property type="protein sequence ID" value="ADP36951.1"/>
    <property type="molecule type" value="mRNA"/>
</dbReference>